<evidence type="ECO:0000313" key="2">
    <source>
        <dbReference type="EMBL" id="CAB4162466.1"/>
    </source>
</evidence>
<protein>
    <submittedName>
        <fullName evidence="2">Uncharacterized protein</fullName>
    </submittedName>
</protein>
<keyword evidence="1" id="KW-0472">Membrane</keyword>
<accession>A0A6J5NXS1</accession>
<evidence type="ECO:0000256" key="1">
    <source>
        <dbReference type="SAM" id="Phobius"/>
    </source>
</evidence>
<reference evidence="2" key="1">
    <citation type="submission" date="2020-04" db="EMBL/GenBank/DDBJ databases">
        <authorList>
            <person name="Chiriac C."/>
            <person name="Salcher M."/>
            <person name="Ghai R."/>
            <person name="Kavagutti S V."/>
        </authorList>
    </citation>
    <scope>NUCLEOTIDE SEQUENCE</scope>
</reference>
<gene>
    <name evidence="2" type="ORF">UFOVP785_42</name>
</gene>
<organism evidence="2">
    <name type="scientific">uncultured Caudovirales phage</name>
    <dbReference type="NCBI Taxonomy" id="2100421"/>
    <lineage>
        <taxon>Viruses</taxon>
        <taxon>Duplodnaviria</taxon>
        <taxon>Heunggongvirae</taxon>
        <taxon>Uroviricota</taxon>
        <taxon>Caudoviricetes</taxon>
        <taxon>Peduoviridae</taxon>
        <taxon>Maltschvirus</taxon>
        <taxon>Maltschvirus maltsch</taxon>
    </lineage>
</organism>
<proteinExistence type="predicted"/>
<keyword evidence="1" id="KW-1133">Transmembrane helix</keyword>
<keyword evidence="1" id="KW-0812">Transmembrane</keyword>
<feature type="transmembrane region" description="Helical" evidence="1">
    <location>
        <begin position="12"/>
        <end position="32"/>
    </location>
</feature>
<dbReference type="EMBL" id="LR796736">
    <property type="protein sequence ID" value="CAB4162466.1"/>
    <property type="molecule type" value="Genomic_DNA"/>
</dbReference>
<name>A0A6J5NXS1_9CAUD</name>
<sequence length="71" mass="8087">MSDNRSVTKFIFLRLPCMLALMTLVIASMTTLVELSKYGPNDGRTLHSTENLLWDSVTLPVVGFLFWKTHK</sequence>